<name>A0A1I8BA31_MELHA</name>
<organism evidence="1 2">
    <name type="scientific">Meloidogyne hapla</name>
    <name type="common">Root-knot nematode worm</name>
    <dbReference type="NCBI Taxonomy" id="6305"/>
    <lineage>
        <taxon>Eukaryota</taxon>
        <taxon>Metazoa</taxon>
        <taxon>Ecdysozoa</taxon>
        <taxon>Nematoda</taxon>
        <taxon>Chromadorea</taxon>
        <taxon>Rhabditida</taxon>
        <taxon>Tylenchina</taxon>
        <taxon>Tylenchomorpha</taxon>
        <taxon>Tylenchoidea</taxon>
        <taxon>Meloidogynidae</taxon>
        <taxon>Meloidogyninae</taxon>
        <taxon>Meloidogyne</taxon>
    </lineage>
</organism>
<dbReference type="WBParaSite" id="MhA1_Contig165.frz3.gene3">
    <property type="protein sequence ID" value="MhA1_Contig165.frz3.gene3"/>
    <property type="gene ID" value="MhA1_Contig165.frz3.gene3"/>
</dbReference>
<accession>A0A1I8BA31</accession>
<evidence type="ECO:0000313" key="2">
    <source>
        <dbReference type="WBParaSite" id="MhA1_Contig165.frz3.gene3"/>
    </source>
</evidence>
<protein>
    <submittedName>
        <fullName evidence="2">Uncharacterized protein</fullName>
    </submittedName>
</protein>
<sequence length="78" mass="9113">MTRTNRSNRATESPPLESAALVKVIEEQKKLSNEILEHYRLMRAKSQFIEVLQRYVQQTTEHAIAESQKENMPTNRTI</sequence>
<dbReference type="AlphaFoldDB" id="A0A1I8BA31"/>
<proteinExistence type="predicted"/>
<reference evidence="2" key="1">
    <citation type="submission" date="2016-11" db="UniProtKB">
        <authorList>
            <consortium name="WormBaseParasite"/>
        </authorList>
    </citation>
    <scope>IDENTIFICATION</scope>
</reference>
<keyword evidence="1" id="KW-1185">Reference proteome</keyword>
<dbReference type="Proteomes" id="UP000095281">
    <property type="component" value="Unplaced"/>
</dbReference>
<evidence type="ECO:0000313" key="1">
    <source>
        <dbReference type="Proteomes" id="UP000095281"/>
    </source>
</evidence>